<dbReference type="GO" id="GO:0015188">
    <property type="term" value="F:L-isoleucine transmembrane transporter activity"/>
    <property type="evidence" value="ECO:0007669"/>
    <property type="project" value="TreeGrafter"/>
</dbReference>
<dbReference type="Pfam" id="PF12399">
    <property type="entry name" value="BCA_ABC_TP_C"/>
    <property type="match status" value="1"/>
</dbReference>
<name>A0A7C3MK18_DICTH</name>
<dbReference type="InterPro" id="IPR051120">
    <property type="entry name" value="ABC_AA/LPS_Transport"/>
</dbReference>
<gene>
    <name evidence="5" type="ORF">ENW00_05440</name>
</gene>
<dbReference type="GO" id="GO:0015192">
    <property type="term" value="F:L-phenylalanine transmembrane transporter activity"/>
    <property type="evidence" value="ECO:0007669"/>
    <property type="project" value="TreeGrafter"/>
</dbReference>
<dbReference type="Gene3D" id="3.40.50.300">
    <property type="entry name" value="P-loop containing nucleotide triphosphate hydrolases"/>
    <property type="match status" value="1"/>
</dbReference>
<organism evidence="5">
    <name type="scientific">Dictyoglomus thermophilum</name>
    <dbReference type="NCBI Taxonomy" id="14"/>
    <lineage>
        <taxon>Bacteria</taxon>
        <taxon>Pseudomonadati</taxon>
        <taxon>Dictyoglomota</taxon>
        <taxon>Dictyoglomia</taxon>
        <taxon>Dictyoglomales</taxon>
        <taxon>Dictyoglomaceae</taxon>
        <taxon>Dictyoglomus</taxon>
    </lineage>
</organism>
<feature type="domain" description="ABC transporter" evidence="4">
    <location>
        <begin position="4"/>
        <end position="252"/>
    </location>
</feature>
<evidence type="ECO:0000256" key="3">
    <source>
        <dbReference type="ARBA" id="ARBA00022840"/>
    </source>
</evidence>
<evidence type="ECO:0000256" key="2">
    <source>
        <dbReference type="ARBA" id="ARBA00022741"/>
    </source>
</evidence>
<dbReference type="PANTHER" id="PTHR45772:SF7">
    <property type="entry name" value="AMINO ACID ABC TRANSPORTER ATP-BINDING PROTEIN"/>
    <property type="match status" value="1"/>
</dbReference>
<dbReference type="EMBL" id="DTIN01000015">
    <property type="protein sequence ID" value="HFX13587.1"/>
    <property type="molecule type" value="Genomic_DNA"/>
</dbReference>
<accession>A0A7C3MK18</accession>
<dbReference type="InterPro" id="IPR003593">
    <property type="entry name" value="AAA+_ATPase"/>
</dbReference>
<dbReference type="GO" id="GO:1903805">
    <property type="term" value="P:L-valine import across plasma membrane"/>
    <property type="evidence" value="ECO:0007669"/>
    <property type="project" value="TreeGrafter"/>
</dbReference>
<comment type="caution">
    <text evidence="5">The sequence shown here is derived from an EMBL/GenBank/DDBJ whole genome shotgun (WGS) entry which is preliminary data.</text>
</comment>
<dbReference type="GO" id="GO:0005304">
    <property type="term" value="F:L-valine transmembrane transporter activity"/>
    <property type="evidence" value="ECO:0007669"/>
    <property type="project" value="TreeGrafter"/>
</dbReference>
<evidence type="ECO:0000259" key="4">
    <source>
        <dbReference type="PROSITE" id="PS50893"/>
    </source>
</evidence>
<dbReference type="GO" id="GO:0042941">
    <property type="term" value="P:D-alanine transmembrane transport"/>
    <property type="evidence" value="ECO:0007669"/>
    <property type="project" value="TreeGrafter"/>
</dbReference>
<reference evidence="5" key="1">
    <citation type="journal article" date="2020" name="mSystems">
        <title>Genome- and Community-Level Interaction Insights into Carbon Utilization and Element Cycling Functions of Hydrothermarchaeota in Hydrothermal Sediment.</title>
        <authorList>
            <person name="Zhou Z."/>
            <person name="Liu Y."/>
            <person name="Xu W."/>
            <person name="Pan J."/>
            <person name="Luo Z.H."/>
            <person name="Li M."/>
        </authorList>
    </citation>
    <scope>NUCLEOTIDE SEQUENCE [LARGE SCALE GENOMIC DNA]</scope>
    <source>
        <strain evidence="5">SpSt-81</strain>
    </source>
</reference>
<dbReference type="SMART" id="SM00382">
    <property type="entry name" value="AAA"/>
    <property type="match status" value="1"/>
</dbReference>
<dbReference type="CDD" id="cd03219">
    <property type="entry name" value="ABC_Mj1267_LivG_branched"/>
    <property type="match status" value="1"/>
</dbReference>
<dbReference type="InterPro" id="IPR032823">
    <property type="entry name" value="BCA_ABC_TP_C"/>
</dbReference>
<dbReference type="AlphaFoldDB" id="A0A7C3MK18"/>
<evidence type="ECO:0000256" key="1">
    <source>
        <dbReference type="ARBA" id="ARBA00022448"/>
    </source>
</evidence>
<evidence type="ECO:0000313" key="5">
    <source>
        <dbReference type="EMBL" id="HFX13587.1"/>
    </source>
</evidence>
<keyword evidence="1" id="KW-0813">Transport</keyword>
<sequence length="259" mass="29282">MAILEVKNLSCAFGGLMAVSDLSFEVEKNEILGIIGPNGAGKTTVFNLMTGFYLPIKGSIIFNGKNLLGMKPYQITKLGIARTFQNPRLFKKLTVLENVMIAMHKVYNASLFDTLISNRKYIQQESIQRDKAEEYLDFFGLYKRKDEIAENLPYGEQRKLEIARAMATEPSLLLLDEPAAGMNLNESLELVNLISTIRERFNLTILLIEHHMEVVMNICERIIVLDFGMKIAEGKPEEVKNNPRVIEAYLGKEVKGVIH</sequence>
<dbReference type="SUPFAM" id="SSF52540">
    <property type="entry name" value="P-loop containing nucleoside triphosphate hydrolases"/>
    <property type="match status" value="1"/>
</dbReference>
<dbReference type="InterPro" id="IPR027417">
    <property type="entry name" value="P-loop_NTPase"/>
</dbReference>
<dbReference type="GO" id="GO:0005886">
    <property type="term" value="C:plasma membrane"/>
    <property type="evidence" value="ECO:0007669"/>
    <property type="project" value="TreeGrafter"/>
</dbReference>
<protein>
    <submittedName>
        <fullName evidence="5">ABC transporter ATP-binding protein</fullName>
    </submittedName>
</protein>
<dbReference type="PANTHER" id="PTHR45772">
    <property type="entry name" value="CONSERVED COMPONENT OF ABC TRANSPORTER FOR NATURAL AMINO ACIDS-RELATED"/>
    <property type="match status" value="1"/>
</dbReference>
<dbReference type="GO" id="GO:0015808">
    <property type="term" value="P:L-alanine transport"/>
    <property type="evidence" value="ECO:0007669"/>
    <property type="project" value="TreeGrafter"/>
</dbReference>
<dbReference type="GO" id="GO:1903806">
    <property type="term" value="P:L-isoleucine import across plasma membrane"/>
    <property type="evidence" value="ECO:0007669"/>
    <property type="project" value="TreeGrafter"/>
</dbReference>
<dbReference type="FunFam" id="3.40.50.300:FF:000421">
    <property type="entry name" value="Branched-chain amino acid ABC transporter ATP-binding protein"/>
    <property type="match status" value="1"/>
</dbReference>
<dbReference type="GO" id="GO:0005524">
    <property type="term" value="F:ATP binding"/>
    <property type="evidence" value="ECO:0007669"/>
    <property type="project" value="UniProtKB-KW"/>
</dbReference>
<keyword evidence="2" id="KW-0547">Nucleotide-binding</keyword>
<dbReference type="GO" id="GO:0016887">
    <property type="term" value="F:ATP hydrolysis activity"/>
    <property type="evidence" value="ECO:0007669"/>
    <property type="project" value="InterPro"/>
</dbReference>
<proteinExistence type="predicted"/>
<keyword evidence="3 5" id="KW-0067">ATP-binding</keyword>
<dbReference type="InterPro" id="IPR003439">
    <property type="entry name" value="ABC_transporter-like_ATP-bd"/>
</dbReference>
<dbReference type="Pfam" id="PF00005">
    <property type="entry name" value="ABC_tran"/>
    <property type="match status" value="1"/>
</dbReference>
<dbReference type="PROSITE" id="PS50893">
    <property type="entry name" value="ABC_TRANSPORTER_2"/>
    <property type="match status" value="1"/>
</dbReference>